<dbReference type="PANTHER" id="PTHR43329">
    <property type="entry name" value="EPOXIDE HYDROLASE"/>
    <property type="match status" value="1"/>
</dbReference>
<organism evidence="5">
    <name type="scientific">Ixodes ricinus</name>
    <name type="common">Common tick</name>
    <name type="synonym">Acarus ricinus</name>
    <dbReference type="NCBI Taxonomy" id="34613"/>
    <lineage>
        <taxon>Eukaryota</taxon>
        <taxon>Metazoa</taxon>
        <taxon>Ecdysozoa</taxon>
        <taxon>Arthropoda</taxon>
        <taxon>Chelicerata</taxon>
        <taxon>Arachnida</taxon>
        <taxon>Acari</taxon>
        <taxon>Parasitiformes</taxon>
        <taxon>Ixodida</taxon>
        <taxon>Ixodoidea</taxon>
        <taxon>Ixodidae</taxon>
        <taxon>Ixodinae</taxon>
        <taxon>Ixodes</taxon>
    </lineage>
</organism>
<feature type="non-terminal residue" evidence="5">
    <location>
        <position position="339"/>
    </location>
</feature>
<feature type="domain" description="AB hydrolase-1" evidence="4">
    <location>
        <begin position="83"/>
        <end position="320"/>
    </location>
</feature>
<dbReference type="InterPro" id="IPR029058">
    <property type="entry name" value="AB_hydrolase_fold"/>
</dbReference>
<reference evidence="5" key="1">
    <citation type="submission" date="2012-12" db="EMBL/GenBank/DDBJ databases">
        <title>Identification and characterization of a phenylalanine ammonia-lyase gene family in Isatis indigotica Fort.</title>
        <authorList>
            <person name="Liu Q."/>
            <person name="Chen J."/>
            <person name="Zhou X."/>
            <person name="Di P."/>
            <person name="Xiao Y."/>
            <person name="Xuan H."/>
            <person name="Zhang L."/>
            <person name="Chen W."/>
        </authorList>
    </citation>
    <scope>NUCLEOTIDE SEQUENCE</scope>
    <source>
        <tissue evidence="5">Salivary gland</tissue>
    </source>
</reference>
<evidence type="ECO:0000259" key="4">
    <source>
        <dbReference type="Pfam" id="PF00561"/>
    </source>
</evidence>
<keyword evidence="3" id="KW-0472">Membrane</keyword>
<evidence type="ECO:0000256" key="3">
    <source>
        <dbReference type="SAM" id="Phobius"/>
    </source>
</evidence>
<protein>
    <submittedName>
        <fullName evidence="5">Putative soluble epoxide hydrolase</fullName>
    </submittedName>
</protein>
<keyword evidence="3" id="KW-0812">Transmembrane</keyword>
<keyword evidence="3" id="KW-1133">Transmembrane helix</keyword>
<dbReference type="EMBL" id="GADI01000161">
    <property type="protein sequence ID" value="JAA73647.1"/>
    <property type="molecule type" value="mRNA"/>
</dbReference>
<dbReference type="SUPFAM" id="SSF53474">
    <property type="entry name" value="alpha/beta-Hydrolases"/>
    <property type="match status" value="1"/>
</dbReference>
<evidence type="ECO:0000313" key="5">
    <source>
        <dbReference type="EMBL" id="JAA73647.1"/>
    </source>
</evidence>
<evidence type="ECO:0000256" key="2">
    <source>
        <dbReference type="ARBA" id="ARBA00038334"/>
    </source>
</evidence>
<dbReference type="PRINTS" id="PR00412">
    <property type="entry name" value="EPOXHYDRLASE"/>
</dbReference>
<dbReference type="InterPro" id="IPR000639">
    <property type="entry name" value="Epox_hydrolase-like"/>
</dbReference>
<sequence>MACERLRRAVYRALYIVIGTCISLYVGIRVGIQVLIHGKGILKWKERKEEPACLRDPALGQHEFVDLEDVRLHYVSAGDRSDPLMLFLHGFPDFWFTWKEQILDFKKDFWVVAPDVRGYGLSSKPGRVEDYGMSYLIEDVRGLITALGRKKAIVVGHDWGGFVAWVFASKYEHMVDRLVTLNSAHPLAMKHQLENSFEQMVKSWYMIAFQPSAWPEKLIQMRDFAMLDRMLFVFPEEEREALKYTFSQPGALTGPINYYRANILSQDRRLQGLRYSYINTPTLIVWGEGDAYLTRKLAQLSIQQAFGRVEYVAHASHWVHRQCPRKVNDHIRTFLKCVR</sequence>
<dbReference type="GO" id="GO:0004301">
    <property type="term" value="F:epoxide hydrolase activity"/>
    <property type="evidence" value="ECO:0007669"/>
    <property type="project" value="UniProtKB-ARBA"/>
</dbReference>
<dbReference type="Pfam" id="PF00561">
    <property type="entry name" value="Abhydrolase_1"/>
    <property type="match status" value="1"/>
</dbReference>
<proteinExistence type="evidence at transcript level"/>
<dbReference type="Gene3D" id="3.40.50.1820">
    <property type="entry name" value="alpha/beta hydrolase"/>
    <property type="match status" value="1"/>
</dbReference>
<dbReference type="PRINTS" id="PR00111">
    <property type="entry name" value="ABHYDROLASE"/>
</dbReference>
<dbReference type="AlphaFoldDB" id="A0A0K8RRD7"/>
<dbReference type="InterPro" id="IPR000073">
    <property type="entry name" value="AB_hydrolase_1"/>
</dbReference>
<keyword evidence="1 5" id="KW-0378">Hydrolase</keyword>
<evidence type="ECO:0000256" key="1">
    <source>
        <dbReference type="ARBA" id="ARBA00022801"/>
    </source>
</evidence>
<name>A0A0K8RRD7_IXORI</name>
<accession>A0A0K8RRD7</accession>
<feature type="transmembrane region" description="Helical" evidence="3">
    <location>
        <begin position="12"/>
        <end position="32"/>
    </location>
</feature>
<comment type="similarity">
    <text evidence="2">Belongs to the AB hydrolase superfamily. Epoxide hydrolase family.</text>
</comment>